<evidence type="ECO:0000313" key="1">
    <source>
        <dbReference type="EMBL" id="BCP45663.1"/>
    </source>
</evidence>
<dbReference type="Pfam" id="PF25012">
    <property type="entry name" value="DUF7786"/>
    <property type="match status" value="1"/>
</dbReference>
<accession>A0A7R7YCK3</accession>
<dbReference type="InterPro" id="IPR056688">
    <property type="entry name" value="DUF7786"/>
</dbReference>
<dbReference type="EMBL" id="LC597883">
    <property type="protein sequence ID" value="BCP45663.1"/>
    <property type="molecule type" value="Genomic_RNA"/>
</dbReference>
<sequence>MDPLETFQTRIQQMIEINNLNVNISGVANMVTEKKQHIYSASMIVGCEGSIPYPSEEGVATCKVIFQRIRCDGFRFKTLQYLRALFKDEKLLRWQVQYVVENVVMPEMA</sequence>
<reference evidence="1" key="1">
    <citation type="submission" date="2020-12" db="EMBL/GenBank/DDBJ databases">
        <title>Osugoroshi viruses, novel members of Partitiviridae, are late male-killing virus in Homona magnanima.</title>
        <authorList>
            <person name="Fujita R."/>
            <person name="Inoue M."/>
            <person name="Takamatu T."/>
            <person name="Arai H."/>
            <person name="Nishino M."/>
            <person name="Abe N."/>
            <person name="Nakai M."/>
            <person name="Urayama S."/>
            <person name="Chiba Y."/>
            <person name="Kunimi Y."/>
        </authorList>
    </citation>
    <scope>NUCLEOTIDE SEQUENCE</scope>
</reference>
<name>A0A7R7YCK3_9VIRU</name>
<protein>
    <submittedName>
        <fullName evidence="1">Uncharacterized protein</fullName>
    </submittedName>
</protein>
<organism evidence="1">
    <name type="scientific">Osugoroshi virus</name>
    <dbReference type="NCBI Taxonomy" id="2202814"/>
    <lineage>
        <taxon>Viruses</taxon>
        <taxon>Riboviria</taxon>
        <taxon>Orthornavirae</taxon>
        <taxon>Pisuviricota</taxon>
        <taxon>Duplopiviricetes</taxon>
        <taxon>Durnavirales</taxon>
        <taxon>Partitiviridae</taxon>
    </lineage>
</organism>
<proteinExistence type="predicted"/>